<dbReference type="AlphaFoldDB" id="A0A117IAB1"/>
<name>A0A117IAB1_MYCCR</name>
<evidence type="ECO:0000256" key="1">
    <source>
        <dbReference type="SAM" id="MobiDB-lite"/>
    </source>
</evidence>
<dbReference type="STRING" id="228230.RMCC_3026"/>
<dbReference type="EMBL" id="BCSY01000046">
    <property type="protein sequence ID" value="GAS96060.1"/>
    <property type="molecule type" value="Genomic_DNA"/>
</dbReference>
<dbReference type="Proteomes" id="UP000069443">
    <property type="component" value="Unassembled WGS sequence"/>
</dbReference>
<sequence>MVSRSPANPTPTSTAHNGSLPNSRLTRAGEVRRNAHICTANAKTVQASARYSVSAQSDPDIRTADPNCPPRLAATAPRTATVANWTKVVAAASVCRRTAVRSMTVTCTARSTAAAATSTSPAPGAAKPPDWVSRTQPSTAVPAAG</sequence>
<comment type="caution">
    <text evidence="2">The sequence shown here is derived from an EMBL/GenBank/DDBJ whole genome shotgun (WGS) entry which is preliminary data.</text>
</comment>
<accession>A0A117IAB1</accession>
<feature type="region of interest" description="Disordered" evidence="1">
    <location>
        <begin position="110"/>
        <end position="145"/>
    </location>
</feature>
<evidence type="ECO:0000313" key="3">
    <source>
        <dbReference type="Proteomes" id="UP000069443"/>
    </source>
</evidence>
<reference evidence="3" key="2">
    <citation type="submission" date="2016-02" db="EMBL/GenBank/DDBJ databases">
        <title>Draft genome sequence of five rapidly growing Mycobacterium species.</title>
        <authorList>
            <person name="Katahira K."/>
            <person name="Gotou Y."/>
            <person name="Iida K."/>
            <person name="Ogura Y."/>
            <person name="Hayashi T."/>
        </authorList>
    </citation>
    <scope>NUCLEOTIDE SEQUENCE [LARGE SCALE GENOMIC DNA]</scope>
    <source>
        <strain evidence="3">JCM15298</strain>
    </source>
</reference>
<feature type="region of interest" description="Disordered" evidence="1">
    <location>
        <begin position="48"/>
        <end position="70"/>
    </location>
</feature>
<proteinExistence type="predicted"/>
<reference evidence="3" key="1">
    <citation type="journal article" date="2016" name="Genome Announc.">
        <title>Draft Genome Sequences of Five Rapidly Growing Mycobacterium Species, M. thermoresistibile, M. fortuitum subsp. acetamidolyticum, M. canariasense, M. brisbanense, and M. novocastrense.</title>
        <authorList>
            <person name="Katahira K."/>
            <person name="Ogura Y."/>
            <person name="Gotoh Y."/>
            <person name="Hayashi T."/>
        </authorList>
    </citation>
    <scope>NUCLEOTIDE SEQUENCE [LARGE SCALE GENOMIC DNA]</scope>
    <source>
        <strain evidence="3">JCM15298</strain>
    </source>
</reference>
<organism evidence="2 3">
    <name type="scientific">Mycolicibacterium canariasense</name>
    <name type="common">Mycobacterium canariasense</name>
    <dbReference type="NCBI Taxonomy" id="228230"/>
    <lineage>
        <taxon>Bacteria</taxon>
        <taxon>Bacillati</taxon>
        <taxon>Actinomycetota</taxon>
        <taxon>Actinomycetes</taxon>
        <taxon>Mycobacteriales</taxon>
        <taxon>Mycobacteriaceae</taxon>
        <taxon>Mycolicibacterium</taxon>
    </lineage>
</organism>
<feature type="region of interest" description="Disordered" evidence="1">
    <location>
        <begin position="1"/>
        <end position="23"/>
    </location>
</feature>
<keyword evidence="3" id="KW-1185">Reference proteome</keyword>
<protein>
    <submittedName>
        <fullName evidence="2">Uncharacterized protein</fullName>
    </submittedName>
</protein>
<feature type="compositionally biased region" description="Polar residues" evidence="1">
    <location>
        <begin position="48"/>
        <end position="57"/>
    </location>
</feature>
<gene>
    <name evidence="2" type="ORF">RMCC_3026</name>
</gene>
<evidence type="ECO:0000313" key="2">
    <source>
        <dbReference type="EMBL" id="GAS96060.1"/>
    </source>
</evidence>
<feature type="compositionally biased region" description="Low complexity" evidence="1">
    <location>
        <begin position="110"/>
        <end position="129"/>
    </location>
</feature>